<dbReference type="HOGENOM" id="CLU_200517_0_0_6"/>
<evidence type="ECO:0000313" key="2">
    <source>
        <dbReference type="Proteomes" id="UP000013101"/>
    </source>
</evidence>
<organism evidence="1 2">
    <name type="scientific">Acinetobacter variabilis</name>
    <dbReference type="NCBI Taxonomy" id="70346"/>
    <lineage>
        <taxon>Bacteria</taxon>
        <taxon>Pseudomonadati</taxon>
        <taxon>Pseudomonadota</taxon>
        <taxon>Gammaproteobacteria</taxon>
        <taxon>Moraxellales</taxon>
        <taxon>Moraxellaceae</taxon>
        <taxon>Acinetobacter</taxon>
    </lineage>
</organism>
<sequence>MTEMNIDWGMECQKCNHNEAAIHSTAESNSGYEFMDGDVVTCLKCGNKGEMDVDGERSDIVWNEDEAND</sequence>
<gene>
    <name evidence="1" type="ORF">F897_02716</name>
</gene>
<proteinExistence type="predicted"/>
<dbReference type="AlphaFoldDB" id="N9MGH4"/>
<comment type="caution">
    <text evidence="1">The sequence shown here is derived from an EMBL/GenBank/DDBJ whole genome shotgun (WGS) entry which is preliminary data.</text>
</comment>
<dbReference type="OrthoDB" id="5817161at2"/>
<dbReference type="RefSeq" id="WP_005236644.1">
    <property type="nucleotide sequence ID" value="NZ_CP083658.1"/>
</dbReference>
<name>N9MGH4_9GAMM</name>
<dbReference type="STRING" id="70346.F897_02716"/>
<accession>N9MGH4</accession>
<reference evidence="1 2" key="1">
    <citation type="submission" date="2013-02" db="EMBL/GenBank/DDBJ databases">
        <title>The Genome Sequence of Acinetobacter sp. NIPH 2171.</title>
        <authorList>
            <consortium name="The Broad Institute Genome Sequencing Platform"/>
            <consortium name="The Broad Institute Genome Sequencing Center for Infectious Disease"/>
            <person name="Cerqueira G."/>
            <person name="Feldgarden M."/>
            <person name="Courvalin P."/>
            <person name="Perichon B."/>
            <person name="Grillot-Courvalin C."/>
            <person name="Clermont D."/>
            <person name="Rocha E."/>
            <person name="Yoon E.-J."/>
            <person name="Nemec A."/>
            <person name="Walker B."/>
            <person name="Young S.K."/>
            <person name="Zeng Q."/>
            <person name="Gargeya S."/>
            <person name="Fitzgerald M."/>
            <person name="Haas B."/>
            <person name="Abouelleil A."/>
            <person name="Alvarado L."/>
            <person name="Arachchi H.M."/>
            <person name="Berlin A.M."/>
            <person name="Chapman S.B."/>
            <person name="Dewar J."/>
            <person name="Goldberg J."/>
            <person name="Griggs A."/>
            <person name="Gujja S."/>
            <person name="Hansen M."/>
            <person name="Howarth C."/>
            <person name="Imamovic A."/>
            <person name="Larimer J."/>
            <person name="McCowan C."/>
            <person name="Murphy C."/>
            <person name="Neiman D."/>
            <person name="Pearson M."/>
            <person name="Priest M."/>
            <person name="Roberts A."/>
            <person name="Saif S."/>
            <person name="Shea T."/>
            <person name="Sisk P."/>
            <person name="Sykes S."/>
            <person name="Wortman J."/>
            <person name="Nusbaum C."/>
            <person name="Birren B."/>
        </authorList>
    </citation>
    <scope>NUCLEOTIDE SEQUENCE [LARGE SCALE GENOMIC DNA]</scope>
    <source>
        <strain evidence="1 2">NIPH 2171</strain>
    </source>
</reference>
<dbReference type="PATRIC" id="fig|1217693.3.peg.2624"/>
<evidence type="ECO:0000313" key="1">
    <source>
        <dbReference type="EMBL" id="ENX07679.1"/>
    </source>
</evidence>
<dbReference type="Proteomes" id="UP000013101">
    <property type="component" value="Unassembled WGS sequence"/>
</dbReference>
<protein>
    <submittedName>
        <fullName evidence="1">Uncharacterized protein</fullName>
    </submittedName>
</protein>
<dbReference type="EMBL" id="APRS01000015">
    <property type="protein sequence ID" value="ENX07679.1"/>
    <property type="molecule type" value="Genomic_DNA"/>
</dbReference>